<organism evidence="2 3">
    <name type="scientific">Apiospora rasikravindrae</name>
    <dbReference type="NCBI Taxonomy" id="990691"/>
    <lineage>
        <taxon>Eukaryota</taxon>
        <taxon>Fungi</taxon>
        <taxon>Dikarya</taxon>
        <taxon>Ascomycota</taxon>
        <taxon>Pezizomycotina</taxon>
        <taxon>Sordariomycetes</taxon>
        <taxon>Xylariomycetidae</taxon>
        <taxon>Amphisphaeriales</taxon>
        <taxon>Apiosporaceae</taxon>
        <taxon>Apiospora</taxon>
    </lineage>
</organism>
<feature type="compositionally biased region" description="Polar residues" evidence="1">
    <location>
        <begin position="51"/>
        <end position="67"/>
    </location>
</feature>
<dbReference type="EMBL" id="JAQQWK010000001">
    <property type="protein sequence ID" value="KAK8056509.1"/>
    <property type="molecule type" value="Genomic_DNA"/>
</dbReference>
<evidence type="ECO:0000256" key="1">
    <source>
        <dbReference type="SAM" id="MobiDB-lite"/>
    </source>
</evidence>
<feature type="compositionally biased region" description="Low complexity" evidence="1">
    <location>
        <begin position="118"/>
        <end position="137"/>
    </location>
</feature>
<accession>A0ABR1UF52</accession>
<gene>
    <name evidence="2" type="ORF">PG993_001736</name>
</gene>
<feature type="compositionally biased region" description="Basic residues" evidence="1">
    <location>
        <begin position="181"/>
        <end position="192"/>
    </location>
</feature>
<dbReference type="Proteomes" id="UP001444661">
    <property type="component" value="Unassembled WGS sequence"/>
</dbReference>
<reference evidence="2 3" key="1">
    <citation type="submission" date="2023-01" db="EMBL/GenBank/DDBJ databases">
        <title>Analysis of 21 Apiospora genomes using comparative genomics revels a genus with tremendous synthesis potential of carbohydrate active enzymes and secondary metabolites.</title>
        <authorList>
            <person name="Sorensen T."/>
        </authorList>
    </citation>
    <scope>NUCLEOTIDE SEQUENCE [LARGE SCALE GENOMIC DNA]</scope>
    <source>
        <strain evidence="2 3">CBS 33761</strain>
    </source>
</reference>
<sequence length="192" mass="20811">MFARLATAFSREGGDSKGLGATNENESPGQRDAANVPNVEYTLTEAFPPLQSDTAIEQQTTACTTDPDQAILPPKANTVNDGACSKGASSNPSTPPPSSPILKAQQHQQQYSADNKSQQQHQQQHKPAPLLHLHLPLQPQPRHPPPALTRRPAPDAREAPCRTGHNPKCMQPESPVPPHFRALRSAKRRPTL</sequence>
<keyword evidence="3" id="KW-1185">Reference proteome</keyword>
<feature type="compositionally biased region" description="Pro residues" evidence="1">
    <location>
        <begin position="138"/>
        <end position="147"/>
    </location>
</feature>
<protein>
    <submittedName>
        <fullName evidence="2">Uncharacterized protein</fullName>
    </submittedName>
</protein>
<feature type="compositionally biased region" description="Polar residues" evidence="1">
    <location>
        <begin position="105"/>
        <end position="117"/>
    </location>
</feature>
<feature type="region of interest" description="Disordered" evidence="1">
    <location>
        <begin position="1"/>
        <end position="192"/>
    </location>
</feature>
<evidence type="ECO:0000313" key="2">
    <source>
        <dbReference type="EMBL" id="KAK8056509.1"/>
    </source>
</evidence>
<comment type="caution">
    <text evidence="2">The sequence shown here is derived from an EMBL/GenBank/DDBJ whole genome shotgun (WGS) entry which is preliminary data.</text>
</comment>
<proteinExistence type="predicted"/>
<name>A0ABR1UF52_9PEZI</name>
<evidence type="ECO:0000313" key="3">
    <source>
        <dbReference type="Proteomes" id="UP001444661"/>
    </source>
</evidence>